<keyword evidence="1" id="KW-0812">Transmembrane</keyword>
<feature type="transmembrane region" description="Helical" evidence="1">
    <location>
        <begin position="58"/>
        <end position="76"/>
    </location>
</feature>
<evidence type="ECO:0000313" key="2">
    <source>
        <dbReference type="EMBL" id="CAJ0573360.1"/>
    </source>
</evidence>
<feature type="transmembrane region" description="Helical" evidence="1">
    <location>
        <begin position="204"/>
        <end position="222"/>
    </location>
</feature>
<sequence>MYDDSYYDNPLESGQPTVLVPIRALISPHDCLDLVYCSTLVFGQTALASFTPLFTLPILHAASQLVDLGLVFMKIFKGYTLTQFYDPMITPYFLCTFVVQSHLVIAILVNVVRLVGEWRKLDEFEAVPFHNALILLFAGIIPAAYAVSFSFKFHYNKNVYYAWTGVELFWLNVEFCQICCIAYATVKCLQIPVDLWKRDWEALVANSFLLILPAGIWFSMPIEDKIIDYPGGDFANLVLLFPVYSVFVLIAAHKFGDAEGWGN</sequence>
<feature type="transmembrane region" description="Helical" evidence="1">
    <location>
        <begin position="159"/>
        <end position="184"/>
    </location>
</feature>
<evidence type="ECO:0000313" key="3">
    <source>
        <dbReference type="Proteomes" id="UP001177023"/>
    </source>
</evidence>
<keyword evidence="1" id="KW-0472">Membrane</keyword>
<gene>
    <name evidence="2" type="ORF">MSPICULIGERA_LOCUS11720</name>
</gene>
<keyword evidence="1" id="KW-1133">Transmembrane helix</keyword>
<name>A0AA36CQY9_9BILA</name>
<reference evidence="2" key="1">
    <citation type="submission" date="2023-06" db="EMBL/GenBank/DDBJ databases">
        <authorList>
            <person name="Delattre M."/>
        </authorList>
    </citation>
    <scope>NUCLEOTIDE SEQUENCE</scope>
    <source>
        <strain evidence="2">AF72</strain>
    </source>
</reference>
<proteinExistence type="predicted"/>
<organism evidence="2 3">
    <name type="scientific">Mesorhabditis spiculigera</name>
    <dbReference type="NCBI Taxonomy" id="96644"/>
    <lineage>
        <taxon>Eukaryota</taxon>
        <taxon>Metazoa</taxon>
        <taxon>Ecdysozoa</taxon>
        <taxon>Nematoda</taxon>
        <taxon>Chromadorea</taxon>
        <taxon>Rhabditida</taxon>
        <taxon>Rhabditina</taxon>
        <taxon>Rhabditomorpha</taxon>
        <taxon>Rhabditoidea</taxon>
        <taxon>Rhabditidae</taxon>
        <taxon>Mesorhabditinae</taxon>
        <taxon>Mesorhabditis</taxon>
    </lineage>
</organism>
<dbReference type="Proteomes" id="UP001177023">
    <property type="component" value="Unassembled WGS sequence"/>
</dbReference>
<feature type="transmembrane region" description="Helical" evidence="1">
    <location>
        <begin position="88"/>
        <end position="109"/>
    </location>
</feature>
<protein>
    <submittedName>
        <fullName evidence="2">Uncharacterized protein</fullName>
    </submittedName>
</protein>
<feature type="transmembrane region" description="Helical" evidence="1">
    <location>
        <begin position="129"/>
        <end position="147"/>
    </location>
</feature>
<dbReference type="AlphaFoldDB" id="A0AA36CQY9"/>
<accession>A0AA36CQY9</accession>
<evidence type="ECO:0000256" key="1">
    <source>
        <dbReference type="SAM" id="Phobius"/>
    </source>
</evidence>
<feature type="non-terminal residue" evidence="2">
    <location>
        <position position="263"/>
    </location>
</feature>
<dbReference type="EMBL" id="CATQJA010002618">
    <property type="protein sequence ID" value="CAJ0573360.1"/>
    <property type="molecule type" value="Genomic_DNA"/>
</dbReference>
<keyword evidence="3" id="KW-1185">Reference proteome</keyword>
<comment type="caution">
    <text evidence="2">The sequence shown here is derived from an EMBL/GenBank/DDBJ whole genome shotgun (WGS) entry which is preliminary data.</text>
</comment>
<feature type="transmembrane region" description="Helical" evidence="1">
    <location>
        <begin position="234"/>
        <end position="253"/>
    </location>
</feature>